<dbReference type="Proteomes" id="UP000246464">
    <property type="component" value="Chromosome 14"/>
</dbReference>
<protein>
    <submittedName>
        <fullName evidence="1">Uncharacterized protein</fullName>
    </submittedName>
</protein>
<organism evidence="1 2">
    <name type="scientific">Scophthalmus maximus</name>
    <name type="common">Turbot</name>
    <name type="synonym">Psetta maxima</name>
    <dbReference type="NCBI Taxonomy" id="52904"/>
    <lineage>
        <taxon>Eukaryota</taxon>
        <taxon>Metazoa</taxon>
        <taxon>Chordata</taxon>
        <taxon>Craniata</taxon>
        <taxon>Vertebrata</taxon>
        <taxon>Euteleostomi</taxon>
        <taxon>Actinopterygii</taxon>
        <taxon>Neopterygii</taxon>
        <taxon>Teleostei</taxon>
        <taxon>Neoteleostei</taxon>
        <taxon>Acanthomorphata</taxon>
        <taxon>Carangaria</taxon>
        <taxon>Pleuronectiformes</taxon>
        <taxon>Pleuronectoidei</taxon>
        <taxon>Scophthalmidae</taxon>
        <taxon>Scophthalmus</taxon>
    </lineage>
</organism>
<keyword evidence="2" id="KW-1185">Reference proteome</keyword>
<sequence>MKIHYNCRMLNRRQSKCIRRPPPPPASRQSDGRTVSCQKKLVAGICAAPPLTVKNGRNDVGRRGRNNKPDCSLRERVRAQRVADRRPLRQHSVPPWGFFFFRRVASCRPGLPPRARGLLGSCGTAVTRSTIESAFEKISPT</sequence>
<accession>A0A2U9C9G2</accession>
<evidence type="ECO:0000313" key="2">
    <source>
        <dbReference type="Proteomes" id="UP000246464"/>
    </source>
</evidence>
<dbReference type="AlphaFoldDB" id="A0A2U9C9G2"/>
<name>A0A2U9C9G2_SCOMX</name>
<reference evidence="1 2" key="1">
    <citation type="submission" date="2017-12" db="EMBL/GenBank/DDBJ databases">
        <title>Integrating genomic resources of turbot (Scophthalmus maximus) in depth evaluation of genetic and physical mapping variation across individuals.</title>
        <authorList>
            <person name="Martinez P."/>
        </authorList>
    </citation>
    <scope>NUCLEOTIDE SEQUENCE [LARGE SCALE GENOMIC DNA]</scope>
</reference>
<gene>
    <name evidence="1" type="ORF">SMAX5B_018286</name>
</gene>
<evidence type="ECO:0000313" key="1">
    <source>
        <dbReference type="EMBL" id="AWP13174.1"/>
    </source>
</evidence>
<dbReference type="EMBL" id="CP026256">
    <property type="protein sequence ID" value="AWP13174.1"/>
    <property type="molecule type" value="Genomic_DNA"/>
</dbReference>
<proteinExistence type="predicted"/>